<dbReference type="RefSeq" id="WP_234103736.1">
    <property type="nucleotide sequence ID" value="NZ_CP136601.1"/>
</dbReference>
<accession>A0ABZ0H339</accession>
<gene>
    <name evidence="2" type="ORF">RY846_05835</name>
</gene>
<keyword evidence="1" id="KW-0812">Transmembrane</keyword>
<evidence type="ECO:0000313" key="3">
    <source>
        <dbReference type="Proteomes" id="UP001302613"/>
    </source>
</evidence>
<evidence type="ECO:0008006" key="4">
    <source>
        <dbReference type="Google" id="ProtNLM"/>
    </source>
</evidence>
<name>A0ABZ0H339_9ENTR</name>
<organism evidence="2 3">
    <name type="scientific">Citrobacter portucalensis</name>
    <dbReference type="NCBI Taxonomy" id="1639133"/>
    <lineage>
        <taxon>Bacteria</taxon>
        <taxon>Pseudomonadati</taxon>
        <taxon>Pseudomonadota</taxon>
        <taxon>Gammaproteobacteria</taxon>
        <taxon>Enterobacterales</taxon>
        <taxon>Enterobacteriaceae</taxon>
        <taxon>Citrobacter</taxon>
        <taxon>Citrobacter freundii complex</taxon>
    </lineage>
</organism>
<dbReference type="Proteomes" id="UP001302613">
    <property type="component" value="Chromosome"/>
</dbReference>
<dbReference type="EMBL" id="CP136601">
    <property type="protein sequence ID" value="WOH44700.1"/>
    <property type="molecule type" value="Genomic_DNA"/>
</dbReference>
<proteinExistence type="predicted"/>
<sequence length="277" mass="31887">MEKEELTYDVYERKFMGIANLSEVIIFIIIVYCVLSGTSLVKIYTYVTKNYNTEVFTPGIWFTTLGLTLIPISFIIVNGISPVQNALLSICKFKPRVKPSSRESEVVYDDCMEYMSFLAVSSGKLAKDVFNRGIIYLLVGIFFSIAGVLFFYNRVNFIKTPDDYKEILVILAPNFGVLFFIELVSFYFLKQYRSTMDEFRYYEAIKRSREENLATFKILIEKGKPEEASTIIEKISVRSQIEKLREGETSDIIESKKLEKGELEVLVKAIEALRPKS</sequence>
<feature type="transmembrane region" description="Helical" evidence="1">
    <location>
        <begin position="21"/>
        <end position="47"/>
    </location>
</feature>
<feature type="transmembrane region" description="Helical" evidence="1">
    <location>
        <begin position="59"/>
        <end position="80"/>
    </location>
</feature>
<feature type="transmembrane region" description="Helical" evidence="1">
    <location>
        <begin position="167"/>
        <end position="189"/>
    </location>
</feature>
<keyword evidence="1" id="KW-0472">Membrane</keyword>
<evidence type="ECO:0000313" key="2">
    <source>
        <dbReference type="EMBL" id="WOH44700.1"/>
    </source>
</evidence>
<keyword evidence="1" id="KW-1133">Transmembrane helix</keyword>
<protein>
    <recommendedName>
        <fullName evidence="4">DUF5671 domain-containing protein</fullName>
    </recommendedName>
</protein>
<evidence type="ECO:0000256" key="1">
    <source>
        <dbReference type="SAM" id="Phobius"/>
    </source>
</evidence>
<feature type="transmembrane region" description="Helical" evidence="1">
    <location>
        <begin position="134"/>
        <end position="155"/>
    </location>
</feature>
<keyword evidence="3" id="KW-1185">Reference proteome</keyword>
<reference evidence="2 3" key="1">
    <citation type="submission" date="2023-10" db="EMBL/GenBank/DDBJ databases">
        <title>SFO-1, KPC-2, NDM-1 were first reported in Portuguese citrobacter collected clinically.</title>
        <authorList>
            <person name="Guo K."/>
        </authorList>
    </citation>
    <scope>NUCLEOTIDE SEQUENCE [LARGE SCALE GENOMIC DNA]</scope>
    <source>
        <strain evidence="2 3">L2724hy</strain>
    </source>
</reference>